<dbReference type="InterPro" id="IPR011090">
    <property type="entry name" value="Integr_conj_element_PFL4709"/>
</dbReference>
<comment type="caution">
    <text evidence="2">The sequence shown here is derived from an EMBL/GenBank/DDBJ whole genome shotgun (WGS) entry which is preliminary data.</text>
</comment>
<evidence type="ECO:0000313" key="3">
    <source>
        <dbReference type="Proteomes" id="UP000834611"/>
    </source>
</evidence>
<organism evidence="2 3">
    <name type="scientific">Providencia rettgeri</name>
    <dbReference type="NCBI Taxonomy" id="587"/>
    <lineage>
        <taxon>Bacteria</taxon>
        <taxon>Pseudomonadati</taxon>
        <taxon>Pseudomonadota</taxon>
        <taxon>Gammaproteobacteria</taxon>
        <taxon>Enterobacterales</taxon>
        <taxon>Morganellaceae</taxon>
        <taxon>Providencia</taxon>
    </lineage>
</organism>
<feature type="signal peptide" evidence="1">
    <location>
        <begin position="1"/>
        <end position="20"/>
    </location>
</feature>
<dbReference type="AlphaFoldDB" id="A0A9N8CYW6"/>
<reference evidence="2" key="1">
    <citation type="submission" date="2020-05" db="EMBL/GenBank/DDBJ databases">
        <authorList>
            <person name="Delgado-Blas J."/>
        </authorList>
    </citation>
    <scope>NUCLEOTIDE SEQUENCE</scope>
    <source>
        <strain evidence="2">BB1453</strain>
    </source>
</reference>
<dbReference type="NCBIfam" id="TIGR03757">
    <property type="entry name" value="conj_TIGR03757"/>
    <property type="match status" value="1"/>
</dbReference>
<dbReference type="Pfam" id="PF07511">
    <property type="entry name" value="DUF1525"/>
    <property type="match status" value="1"/>
</dbReference>
<name>A0A9N8CYW6_PRORE</name>
<evidence type="ECO:0000313" key="2">
    <source>
        <dbReference type="EMBL" id="CAB5689047.1"/>
    </source>
</evidence>
<keyword evidence="1" id="KW-0732">Signal</keyword>
<dbReference type="Proteomes" id="UP000834611">
    <property type="component" value="Unassembled WGS sequence"/>
</dbReference>
<gene>
    <name evidence="2" type="ORF">GHA_01778</name>
</gene>
<feature type="chain" id="PRO_5040338488" evidence="1">
    <location>
        <begin position="21"/>
        <end position="139"/>
    </location>
</feature>
<dbReference type="RefSeq" id="WP_164455084.1">
    <property type="nucleotide sequence ID" value="NZ_AP022372.1"/>
</dbReference>
<dbReference type="EMBL" id="CAHPSF010000003">
    <property type="protein sequence ID" value="CAB5689047.1"/>
    <property type="molecule type" value="Genomic_DNA"/>
</dbReference>
<evidence type="ECO:0000256" key="1">
    <source>
        <dbReference type="SAM" id="SignalP"/>
    </source>
</evidence>
<protein>
    <submittedName>
        <fullName evidence="2">Integrating conjugative element protein, PFL_4709 family</fullName>
    </submittedName>
</protein>
<accession>A0A9N8CYW6</accession>
<sequence length="139" mass="15561">MKQRMLSVLWLLMLPCAVSANTVLYTTRDNPPMRSEALVEVVYLDESDALTDAWFAAQGIELSMDNTSQIIAALQSTAWQTQAAQLKQAYQGVIRAWQLGVERIPAVVVDDKWVVYGLTDVARAQSEIAQYRQRQEKGG</sequence>
<proteinExistence type="predicted"/>